<evidence type="ECO:0000313" key="5">
    <source>
        <dbReference type="Proteomes" id="UP000054804"/>
    </source>
</evidence>
<dbReference type="GO" id="GO:0031177">
    <property type="term" value="F:phosphopantetheine binding"/>
    <property type="evidence" value="ECO:0007669"/>
    <property type="project" value="InterPro"/>
</dbReference>
<dbReference type="PROSITE" id="PS50075">
    <property type="entry name" value="CARRIER"/>
    <property type="match status" value="1"/>
</dbReference>
<name>A0A0W7X8P8_9ACTN</name>
<dbReference type="InterPro" id="IPR020806">
    <property type="entry name" value="PKS_PP-bd"/>
</dbReference>
<dbReference type="Pfam" id="PF00550">
    <property type="entry name" value="PP-binding"/>
    <property type="match status" value="1"/>
</dbReference>
<dbReference type="SMART" id="SM01294">
    <property type="entry name" value="PKS_PP_betabranch"/>
    <property type="match status" value="1"/>
</dbReference>
<evidence type="ECO:0000256" key="1">
    <source>
        <dbReference type="ARBA" id="ARBA00022450"/>
    </source>
</evidence>
<dbReference type="RefSeq" id="WP_058846614.1">
    <property type="nucleotide sequence ID" value="NZ_LOCL01000028.1"/>
</dbReference>
<keyword evidence="1" id="KW-0596">Phosphopantetheine</keyword>
<comment type="caution">
    <text evidence="4">The sequence shown here is derived from an EMBL/GenBank/DDBJ whole genome shotgun (WGS) entry which is preliminary data.</text>
</comment>
<organism evidence="4 5">
    <name type="scientific">Streptomyces silvensis</name>
    <dbReference type="NCBI Taxonomy" id="1765722"/>
    <lineage>
        <taxon>Bacteria</taxon>
        <taxon>Bacillati</taxon>
        <taxon>Actinomycetota</taxon>
        <taxon>Actinomycetes</taxon>
        <taxon>Kitasatosporales</taxon>
        <taxon>Streptomycetaceae</taxon>
        <taxon>Streptomyces</taxon>
    </lineage>
</organism>
<feature type="domain" description="Carrier" evidence="3">
    <location>
        <begin position="8"/>
        <end position="85"/>
    </location>
</feature>
<evidence type="ECO:0000313" key="4">
    <source>
        <dbReference type="EMBL" id="KUF19124.1"/>
    </source>
</evidence>
<dbReference type="Gene3D" id="1.10.1200.10">
    <property type="entry name" value="ACP-like"/>
    <property type="match status" value="1"/>
</dbReference>
<keyword evidence="2" id="KW-0597">Phosphoprotein</keyword>
<accession>A0A0W7X8P8</accession>
<dbReference type="SUPFAM" id="SSF47336">
    <property type="entry name" value="ACP-like"/>
    <property type="match status" value="1"/>
</dbReference>
<dbReference type="AlphaFoldDB" id="A0A0W7X8P8"/>
<dbReference type="InterPro" id="IPR036736">
    <property type="entry name" value="ACP-like_sf"/>
</dbReference>
<gene>
    <name evidence="4" type="ORF">AT728_21365</name>
</gene>
<reference evidence="4 5" key="1">
    <citation type="submission" date="2015-12" db="EMBL/GenBank/DDBJ databases">
        <title>Draft genome sequence of Streptomyces silvensis ATCC 53525, a producer of novel hormone antagonists.</title>
        <authorList>
            <person name="Johnston C.W."/>
            <person name="Li Y."/>
            <person name="Magarvey N.A."/>
        </authorList>
    </citation>
    <scope>NUCLEOTIDE SEQUENCE [LARGE SCALE GENOMIC DNA]</scope>
    <source>
        <strain evidence="4 5">ATCC 53525</strain>
    </source>
</reference>
<sequence length="91" mass="9717">MAVKEPVMSEGEILGWLAERLGTHVSVPVAQISPDVPYAEYGLDSVAALGLFGDIEEKFGLVLDPIVALEHETLTQMAAYVAVEQPEAVHG</sequence>
<dbReference type="GO" id="GO:0017000">
    <property type="term" value="P:antibiotic biosynthetic process"/>
    <property type="evidence" value="ECO:0007669"/>
    <property type="project" value="UniProtKB-ARBA"/>
</dbReference>
<evidence type="ECO:0000259" key="3">
    <source>
        <dbReference type="PROSITE" id="PS50075"/>
    </source>
</evidence>
<evidence type="ECO:0000256" key="2">
    <source>
        <dbReference type="ARBA" id="ARBA00022553"/>
    </source>
</evidence>
<protein>
    <submittedName>
        <fullName evidence="4">Polyketide synthase</fullName>
    </submittedName>
</protein>
<dbReference type="EMBL" id="LOCL01000028">
    <property type="protein sequence ID" value="KUF19124.1"/>
    <property type="molecule type" value="Genomic_DNA"/>
</dbReference>
<dbReference type="InterPro" id="IPR009081">
    <property type="entry name" value="PP-bd_ACP"/>
</dbReference>
<dbReference type="SMART" id="SM00823">
    <property type="entry name" value="PKS_PP"/>
    <property type="match status" value="1"/>
</dbReference>
<keyword evidence="5" id="KW-1185">Reference proteome</keyword>
<proteinExistence type="predicted"/>
<dbReference type="Proteomes" id="UP000054804">
    <property type="component" value="Unassembled WGS sequence"/>
</dbReference>
<dbReference type="OrthoDB" id="9023404at2"/>
<dbReference type="STRING" id="1765722.AT728_21365"/>